<dbReference type="NCBIfam" id="TIGR04123">
    <property type="entry name" value="P_estr_lig_assc"/>
    <property type="match status" value="1"/>
</dbReference>
<evidence type="ECO:0000313" key="3">
    <source>
        <dbReference type="Proteomes" id="UP001355056"/>
    </source>
</evidence>
<organism evidence="2 3">
    <name type="scientific">Novilysobacter erysipheiresistens</name>
    <dbReference type="NCBI Taxonomy" id="1749332"/>
    <lineage>
        <taxon>Bacteria</taxon>
        <taxon>Pseudomonadati</taxon>
        <taxon>Pseudomonadota</taxon>
        <taxon>Gammaproteobacteria</taxon>
        <taxon>Lysobacterales</taxon>
        <taxon>Lysobacteraceae</taxon>
        <taxon>Novilysobacter</taxon>
    </lineage>
</organism>
<dbReference type="GO" id="GO:0016787">
    <property type="term" value="F:hydrolase activity"/>
    <property type="evidence" value="ECO:0007669"/>
    <property type="project" value="UniProtKB-KW"/>
</dbReference>
<feature type="domain" description="Calcineurin-like phosphoesterase" evidence="1">
    <location>
        <begin position="30"/>
        <end position="158"/>
    </location>
</feature>
<keyword evidence="2" id="KW-0540">Nuclease</keyword>
<dbReference type="GO" id="GO:0004519">
    <property type="term" value="F:endonuclease activity"/>
    <property type="evidence" value="ECO:0007669"/>
    <property type="project" value="UniProtKB-KW"/>
</dbReference>
<dbReference type="EMBL" id="JAXGFP010000002">
    <property type="protein sequence ID" value="MEG3183102.1"/>
    <property type="molecule type" value="Genomic_DNA"/>
</dbReference>
<name>A0ABU7YVY7_9GAMM</name>
<keyword evidence="2" id="KW-0378">Hydrolase</keyword>
<sequence length="214" mass="22986">MPGALELTLAGEPVQVLAGRALFWPRRQRLLVADVHLGKGNIFRAAGIAVPSGGTGHDLARLDRLLRQSGAAELWILGDFLHGARHLDVEQAWRTLLAAHPQVEVTVVAGNHDRALKPAALGVALLPGDVVDGPFRFRHHPLGDRAGEGAHVLCGHLHPVVRLPGLPRQYPAFLLGDGQTVLPAFSAFTGGWRIDDPDAQWIACADGELLASRW</sequence>
<dbReference type="Pfam" id="PF00149">
    <property type="entry name" value="Metallophos"/>
    <property type="match status" value="1"/>
</dbReference>
<dbReference type="SUPFAM" id="SSF56300">
    <property type="entry name" value="Metallo-dependent phosphatases"/>
    <property type="match status" value="1"/>
</dbReference>
<comment type="caution">
    <text evidence="2">The sequence shown here is derived from an EMBL/GenBank/DDBJ whole genome shotgun (WGS) entry which is preliminary data.</text>
</comment>
<dbReference type="PIRSF" id="PIRSF000887">
    <property type="entry name" value="Pesterase_MJ0037"/>
    <property type="match status" value="1"/>
</dbReference>
<dbReference type="PANTHER" id="PTHR39323:SF1">
    <property type="entry name" value="BLR1149 PROTEIN"/>
    <property type="match status" value="1"/>
</dbReference>
<dbReference type="InterPro" id="IPR026336">
    <property type="entry name" value="PdeM-like"/>
</dbReference>
<dbReference type="InterPro" id="IPR029052">
    <property type="entry name" value="Metallo-depent_PP-like"/>
</dbReference>
<keyword evidence="3" id="KW-1185">Reference proteome</keyword>
<reference evidence="2 3" key="1">
    <citation type="journal article" date="2016" name="Int. J. Syst. Evol. Microbiol.">
        <title>Lysobacter erysipheiresistens sp. nov., an antagonist of powdery mildew, isolated from tobacco-cultivated soil.</title>
        <authorList>
            <person name="Xie B."/>
            <person name="Li T."/>
            <person name="Lin X."/>
            <person name="Wang C.J."/>
            <person name="Chen Y.J."/>
            <person name="Liu W.J."/>
            <person name="Zhao Z.W."/>
        </authorList>
    </citation>
    <scope>NUCLEOTIDE SEQUENCE [LARGE SCALE GENOMIC DNA]</scope>
    <source>
        <strain evidence="2 3">RS-LYSO-3</strain>
    </source>
</reference>
<keyword evidence="2" id="KW-0255">Endonuclease</keyword>
<evidence type="ECO:0000259" key="1">
    <source>
        <dbReference type="Pfam" id="PF00149"/>
    </source>
</evidence>
<proteinExistence type="predicted"/>
<accession>A0ABU7YVY7</accession>
<keyword evidence="2" id="KW-0436">Ligase</keyword>
<dbReference type="RefSeq" id="WP_332614829.1">
    <property type="nucleotide sequence ID" value="NZ_JAXGFP010000002.1"/>
</dbReference>
<dbReference type="Gene3D" id="3.60.21.10">
    <property type="match status" value="1"/>
</dbReference>
<protein>
    <submittedName>
        <fullName evidence="2">Ligase-associated DNA damage response endonuclease PdeM</fullName>
        <ecNumber evidence="2">3.1.-.-</ecNumber>
    </submittedName>
</protein>
<gene>
    <name evidence="2" type="primary">pdeM</name>
    <name evidence="2" type="ORF">SNE34_03625</name>
</gene>
<dbReference type="Proteomes" id="UP001355056">
    <property type="component" value="Unassembled WGS sequence"/>
</dbReference>
<dbReference type="InterPro" id="IPR024173">
    <property type="entry name" value="Pesterase_MJ0037-like"/>
</dbReference>
<dbReference type="InterPro" id="IPR004843">
    <property type="entry name" value="Calcineurin-like_PHP"/>
</dbReference>
<dbReference type="GO" id="GO:0016874">
    <property type="term" value="F:ligase activity"/>
    <property type="evidence" value="ECO:0007669"/>
    <property type="project" value="UniProtKB-KW"/>
</dbReference>
<dbReference type="EC" id="3.1.-.-" evidence="2"/>
<dbReference type="PANTHER" id="PTHR39323">
    <property type="entry name" value="BLR1149 PROTEIN"/>
    <property type="match status" value="1"/>
</dbReference>
<evidence type="ECO:0000313" key="2">
    <source>
        <dbReference type="EMBL" id="MEG3183102.1"/>
    </source>
</evidence>